<dbReference type="SUPFAM" id="SSF49503">
    <property type="entry name" value="Cupredoxins"/>
    <property type="match status" value="2"/>
</dbReference>
<evidence type="ECO:0000256" key="1">
    <source>
        <dbReference type="ARBA" id="ARBA00004370"/>
    </source>
</evidence>
<keyword evidence="5 7" id="KW-0186">Copper</keyword>
<dbReference type="GO" id="GO:0016020">
    <property type="term" value="C:membrane"/>
    <property type="evidence" value="ECO:0007669"/>
    <property type="project" value="UniProtKB-SubCell"/>
</dbReference>
<feature type="binding site" evidence="7">
    <location>
        <position position="253"/>
    </location>
    <ligand>
        <name>Cu cation</name>
        <dbReference type="ChEBI" id="CHEBI:23378"/>
    </ligand>
</feature>
<dbReference type="InterPro" id="IPR008972">
    <property type="entry name" value="Cupredoxin"/>
</dbReference>
<dbReference type="PRINTS" id="PR00157">
    <property type="entry name" value="PLASTOCYANIN"/>
</dbReference>
<dbReference type="GO" id="GO:0009055">
    <property type="term" value="F:electron transfer activity"/>
    <property type="evidence" value="ECO:0007669"/>
    <property type="project" value="InterPro"/>
</dbReference>
<keyword evidence="4" id="KW-0249">Electron transport</keyword>
<keyword evidence="2" id="KW-0813">Transport</keyword>
<evidence type="ECO:0000259" key="9">
    <source>
        <dbReference type="Pfam" id="PF00127"/>
    </source>
</evidence>
<comment type="cofactor">
    <cofactor evidence="7">
        <name>Cu(2+)</name>
        <dbReference type="ChEBI" id="CHEBI:29036"/>
    </cofactor>
    <text evidence="7">The crystal structure with reduced Cu(1+) has also been determined.</text>
</comment>
<dbReference type="STRING" id="553469.SAMN04487947_0462"/>
<dbReference type="PROSITE" id="PS51318">
    <property type="entry name" value="TAT"/>
    <property type="match status" value="1"/>
</dbReference>
<keyword evidence="6" id="KW-0472">Membrane</keyword>
<evidence type="ECO:0000313" key="10">
    <source>
        <dbReference type="EMBL" id="SFR36424.1"/>
    </source>
</evidence>
<dbReference type="Pfam" id="PF00127">
    <property type="entry name" value="Copper-bind"/>
    <property type="match status" value="2"/>
</dbReference>
<dbReference type="InterPro" id="IPR006311">
    <property type="entry name" value="TAT_signal"/>
</dbReference>
<dbReference type="NCBIfam" id="TIGR03102">
    <property type="entry name" value="halo_cynanin"/>
    <property type="match status" value="2"/>
</dbReference>
<dbReference type="InterPro" id="IPR002387">
    <property type="entry name" value="Plastocyanin"/>
</dbReference>
<dbReference type="Proteomes" id="UP000198531">
    <property type="component" value="Unassembled WGS sequence"/>
</dbReference>
<dbReference type="OrthoDB" id="11088at2157"/>
<feature type="domain" description="Blue (type 1) copper" evidence="9">
    <location>
        <begin position="103"/>
        <end position="182"/>
    </location>
</feature>
<dbReference type="CDD" id="cd04220">
    <property type="entry name" value="Halocyanin"/>
    <property type="match status" value="2"/>
</dbReference>
<dbReference type="PROSITE" id="PS51257">
    <property type="entry name" value="PROKAR_LIPOPROTEIN"/>
    <property type="match status" value="1"/>
</dbReference>
<evidence type="ECO:0000256" key="6">
    <source>
        <dbReference type="ARBA" id="ARBA00023136"/>
    </source>
</evidence>
<dbReference type="AlphaFoldDB" id="A0A1I6G2K7"/>
<evidence type="ECO:0000313" key="11">
    <source>
        <dbReference type="Proteomes" id="UP000198531"/>
    </source>
</evidence>
<feature type="binding site" evidence="7">
    <location>
        <position position="289"/>
    </location>
    <ligand>
        <name>Cu cation</name>
        <dbReference type="ChEBI" id="CHEBI:23378"/>
    </ligand>
</feature>
<protein>
    <submittedName>
        <fullName evidence="10">Halocyanin domain-containing protein</fullName>
    </submittedName>
</protein>
<feature type="binding site" evidence="7">
    <location>
        <position position="292"/>
    </location>
    <ligand>
        <name>Cu cation</name>
        <dbReference type="ChEBI" id="CHEBI:23378"/>
    </ligand>
</feature>
<feature type="compositionally biased region" description="Low complexity" evidence="8">
    <location>
        <begin position="40"/>
        <end position="69"/>
    </location>
</feature>
<keyword evidence="11" id="KW-1185">Reference proteome</keyword>
<evidence type="ECO:0000256" key="7">
    <source>
        <dbReference type="PIRSR" id="PIRSR602387-1"/>
    </source>
</evidence>
<organism evidence="10 11">
    <name type="scientific">Halogeometricum rufum</name>
    <dbReference type="NCBI Taxonomy" id="553469"/>
    <lineage>
        <taxon>Archaea</taxon>
        <taxon>Methanobacteriati</taxon>
        <taxon>Methanobacteriota</taxon>
        <taxon>Stenosarchaea group</taxon>
        <taxon>Halobacteria</taxon>
        <taxon>Halobacteriales</taxon>
        <taxon>Haloferacaceae</taxon>
        <taxon>Halogeometricum</taxon>
    </lineage>
</organism>
<proteinExistence type="predicted"/>
<comment type="subcellular location">
    <subcellularLocation>
        <location evidence="1">Membrane</location>
    </subcellularLocation>
</comment>
<name>A0A1I6G2K7_9EURY</name>
<evidence type="ECO:0000256" key="3">
    <source>
        <dbReference type="ARBA" id="ARBA00022723"/>
    </source>
</evidence>
<evidence type="ECO:0000256" key="8">
    <source>
        <dbReference type="SAM" id="MobiDB-lite"/>
    </source>
</evidence>
<dbReference type="PANTHER" id="PTHR34192:SF10">
    <property type="entry name" value="PLASTOCYANIN MAJOR ISOFORM, CHLOROPLASTIC-RELATED"/>
    <property type="match status" value="1"/>
</dbReference>
<reference evidence="11" key="1">
    <citation type="submission" date="2016-10" db="EMBL/GenBank/DDBJ databases">
        <authorList>
            <person name="Varghese N."/>
            <person name="Submissions S."/>
        </authorList>
    </citation>
    <scope>NUCLEOTIDE SEQUENCE [LARGE SCALE GENOMIC DNA]</scope>
    <source>
        <strain evidence="11">CGMCC 1.7736</strain>
    </source>
</reference>
<dbReference type="PROSITE" id="PS00196">
    <property type="entry name" value="COPPER_BLUE"/>
    <property type="match status" value="1"/>
</dbReference>
<dbReference type="GO" id="GO:0005507">
    <property type="term" value="F:copper ion binding"/>
    <property type="evidence" value="ECO:0007669"/>
    <property type="project" value="InterPro"/>
</dbReference>
<evidence type="ECO:0000256" key="2">
    <source>
        <dbReference type="ARBA" id="ARBA00022448"/>
    </source>
</evidence>
<dbReference type="InterPro" id="IPR017533">
    <property type="entry name" value="Halocyanin"/>
</dbReference>
<evidence type="ECO:0000256" key="4">
    <source>
        <dbReference type="ARBA" id="ARBA00022982"/>
    </source>
</evidence>
<accession>A0A1I6G2K7</accession>
<dbReference type="RefSeq" id="WP_089804206.1">
    <property type="nucleotide sequence ID" value="NZ_FOYT01000001.1"/>
</dbReference>
<dbReference type="InterPro" id="IPR028871">
    <property type="entry name" value="BlueCu_1_BS"/>
</dbReference>
<feature type="region of interest" description="Disordered" evidence="8">
    <location>
        <begin position="36"/>
        <end position="93"/>
    </location>
</feature>
<dbReference type="PANTHER" id="PTHR34192">
    <property type="entry name" value="PLASTOCYANIN MAJOR ISOFORM, CHLOROPLASTIC-RELATED"/>
    <property type="match status" value="1"/>
</dbReference>
<gene>
    <name evidence="10" type="ORF">SAMN04487947_0462</name>
</gene>
<dbReference type="EMBL" id="FOYT01000001">
    <property type="protein sequence ID" value="SFR36424.1"/>
    <property type="molecule type" value="Genomic_DNA"/>
</dbReference>
<feature type="domain" description="Blue (type 1) copper" evidence="9">
    <location>
        <begin position="222"/>
        <end position="304"/>
    </location>
</feature>
<evidence type="ECO:0000256" key="5">
    <source>
        <dbReference type="ARBA" id="ARBA00023008"/>
    </source>
</evidence>
<dbReference type="InterPro" id="IPR000923">
    <property type="entry name" value="BlueCu_1"/>
</dbReference>
<sequence length="304" mass="31842">MRRSPTRRRLLQSTALASLAAVAGCLSGGPGSQAIGADGDGTATDSPAATTADATESTATETAESTPAESLDDWLADANGYTGDRRRYGPGSQPTIAVGEPVDDEMAFDPPMIAVPPGTNVRWDWTGHGGQHNVVALDGTFDSGRTNAQAGTGYHYVFDDPGVYRFVSEPHREDGMKGAVVVREPPSTGNDAVDAWVVDSSNFDGSVADETGRETTTVTVGAAGNGGNFAFDPPVLKVSAGTTVRWRWDGGPHSVVFRDLDVRSDGVFSEPGVHLEHDFEDPGTYLYACGPHQTLGMKGAIVVE</sequence>
<feature type="binding site" evidence="7">
    <location>
        <position position="297"/>
    </location>
    <ligand>
        <name>Cu cation</name>
        <dbReference type="ChEBI" id="CHEBI:23378"/>
    </ligand>
</feature>
<dbReference type="Gene3D" id="2.60.40.420">
    <property type="entry name" value="Cupredoxins - blue copper proteins"/>
    <property type="match status" value="2"/>
</dbReference>
<keyword evidence="3 7" id="KW-0479">Metal-binding</keyword>